<dbReference type="InterPro" id="IPR003369">
    <property type="entry name" value="TatA/B/E"/>
</dbReference>
<keyword evidence="7" id="KW-0472">Membrane</keyword>
<evidence type="ECO:0000313" key="9">
    <source>
        <dbReference type="EMBL" id="AWW43308.1"/>
    </source>
</evidence>
<organism evidence="9 10">
    <name type="scientific">Streptomyces cadmiisoli</name>
    <dbReference type="NCBI Taxonomy" id="2184053"/>
    <lineage>
        <taxon>Bacteria</taxon>
        <taxon>Bacillati</taxon>
        <taxon>Actinomycetota</taxon>
        <taxon>Actinomycetes</taxon>
        <taxon>Kitasatosporales</taxon>
        <taxon>Streptomycetaceae</taxon>
        <taxon>Streptomyces</taxon>
        <taxon>Streptomyces aurantiacus group</taxon>
    </lineage>
</organism>
<dbReference type="NCBIfam" id="NF002377">
    <property type="entry name" value="PRK01371.1-4"/>
    <property type="match status" value="1"/>
</dbReference>
<comment type="subcellular location">
    <subcellularLocation>
        <location evidence="1">Membrane</location>
        <topology evidence="1">Single-pass membrane protein</topology>
    </subcellularLocation>
</comment>
<evidence type="ECO:0000256" key="8">
    <source>
        <dbReference type="SAM" id="MobiDB-lite"/>
    </source>
</evidence>
<dbReference type="PRINTS" id="PR01506">
    <property type="entry name" value="TATBPROTEIN"/>
</dbReference>
<dbReference type="KEGG" id="scad:DN051_42815"/>
<dbReference type="Pfam" id="PF02416">
    <property type="entry name" value="TatA_B_E"/>
    <property type="match status" value="1"/>
</dbReference>
<sequence>MFNDIGPLEVVTLVVLAVIVVGPDKLPKLVSDAARVLRRVRQLSQSAQESIRDELPPELKDLNIEDLNPKTLVSKHLLHDEGLSLDKLTADLDPIGETPRRAPSKTSANAGTSAGPGPIATKGDPRP</sequence>
<keyword evidence="5" id="KW-1133">Transmembrane helix</keyword>
<evidence type="ECO:0000256" key="4">
    <source>
        <dbReference type="ARBA" id="ARBA00022927"/>
    </source>
</evidence>
<keyword evidence="9" id="KW-0614">Plasmid</keyword>
<feature type="region of interest" description="Disordered" evidence="8">
    <location>
        <begin position="90"/>
        <end position="127"/>
    </location>
</feature>
<accession>A0A2Z4JER3</accession>
<dbReference type="Gene3D" id="1.20.5.3310">
    <property type="match status" value="1"/>
</dbReference>
<dbReference type="Proteomes" id="UP000249616">
    <property type="component" value="Plasmid unnamed1"/>
</dbReference>
<keyword evidence="2" id="KW-0813">Transport</keyword>
<dbReference type="EMBL" id="CP030074">
    <property type="protein sequence ID" value="AWW43308.1"/>
    <property type="molecule type" value="Genomic_DNA"/>
</dbReference>
<protein>
    <submittedName>
        <fullName evidence="9">Sec-independent protein translocase TatB</fullName>
    </submittedName>
</protein>
<gene>
    <name evidence="9" type="ORF">DN051_42815</name>
</gene>
<name>A0A2Z4JER3_9ACTN</name>
<keyword evidence="6" id="KW-0811">Translocation</keyword>
<evidence type="ECO:0000256" key="3">
    <source>
        <dbReference type="ARBA" id="ARBA00022692"/>
    </source>
</evidence>
<evidence type="ECO:0000256" key="5">
    <source>
        <dbReference type="ARBA" id="ARBA00022989"/>
    </source>
</evidence>
<dbReference type="AlphaFoldDB" id="A0A2Z4JER3"/>
<dbReference type="RefSeq" id="WP_112443143.1">
    <property type="nucleotide sequence ID" value="NZ_CP030074.1"/>
</dbReference>
<keyword evidence="3" id="KW-0812">Transmembrane</keyword>
<evidence type="ECO:0000256" key="7">
    <source>
        <dbReference type="ARBA" id="ARBA00023136"/>
    </source>
</evidence>
<reference evidence="10" key="1">
    <citation type="submission" date="2018-06" db="EMBL/GenBank/DDBJ databases">
        <authorList>
            <person name="Li K."/>
        </authorList>
    </citation>
    <scope>NUCLEOTIDE SEQUENCE [LARGE SCALE GENOMIC DNA]</scope>
    <source>
        <strain evidence="10">ZFG47</strain>
        <plasmid evidence="10">unnamed1</plasmid>
    </source>
</reference>
<keyword evidence="4" id="KW-0653">Protein transport</keyword>
<evidence type="ECO:0000256" key="6">
    <source>
        <dbReference type="ARBA" id="ARBA00023010"/>
    </source>
</evidence>
<geneLocation type="plasmid" evidence="9 10">
    <name>unnamed1</name>
</geneLocation>
<evidence type="ECO:0000256" key="2">
    <source>
        <dbReference type="ARBA" id="ARBA00022448"/>
    </source>
</evidence>
<evidence type="ECO:0000256" key="1">
    <source>
        <dbReference type="ARBA" id="ARBA00004167"/>
    </source>
</evidence>
<proteinExistence type="predicted"/>
<evidence type="ECO:0000313" key="10">
    <source>
        <dbReference type="Proteomes" id="UP000249616"/>
    </source>
</evidence>
<keyword evidence="10" id="KW-1185">Reference proteome</keyword>